<evidence type="ECO:0000313" key="4">
    <source>
        <dbReference type="Proteomes" id="UP000277212"/>
    </source>
</evidence>
<protein>
    <submittedName>
        <fullName evidence="3">Uncharacterized protein</fullName>
    </submittedName>
</protein>
<dbReference type="STRING" id="2010991.A0A3M2QYB2"/>
<dbReference type="SUPFAM" id="SSF48403">
    <property type="entry name" value="Ankyrin repeat"/>
    <property type="match status" value="1"/>
</dbReference>
<keyword evidence="1" id="KW-0677">Repeat</keyword>
<dbReference type="OrthoDB" id="341259at2759"/>
<name>A0A3M2QYB2_9HYPO</name>
<evidence type="ECO:0000256" key="2">
    <source>
        <dbReference type="ARBA" id="ARBA00023043"/>
    </source>
</evidence>
<evidence type="ECO:0000256" key="1">
    <source>
        <dbReference type="ARBA" id="ARBA00022737"/>
    </source>
</evidence>
<accession>A0A3M2QYB2</accession>
<dbReference type="Proteomes" id="UP000277212">
    <property type="component" value="Unassembled WGS sequence"/>
</dbReference>
<sequence length="448" mass="49329">MLLTIPEEIICMIAEQCSLRDQASLARSCGRLYGICNRILYSNDARNHRCSSVFHAIAWCHDQILALKTLMAAKAGGADFKQCHDSRNHHPASLHHSDATLHSPIHLAARRGLDGIISFLIDQGIPPDGPEDARRTPLAEAILHKQESAATLLVHRGASVGLQPPQFEAYCAAIREGLAELTEVIIKEKGIDVNSNVGYGCTGFLLAAYYRQGRVLRVLLNLGAEAKGTLRHFSQTHSFASLSWTLQTGSLALRKHLGPRGLLDLVVSVVTEQVAPIQKSQQVAALHLLLDLLQREKSAAYLGSAFPTDESDRFLDALMQRVLSVNRTDAAIASALLQYGARIRVGIFLQLLDVLNSSSFSKDTSRCLRRYPKLLQSFDYVYSYCVSLAPSKRSFTVDYFIENVPNKAVRLVQELNRFDLPLTARGIQMMGLRIAREGSREAQSGSAA</sequence>
<gene>
    <name evidence="3" type="ORF">CDV36_016185</name>
</gene>
<dbReference type="PANTHER" id="PTHR24171">
    <property type="entry name" value="ANKYRIN REPEAT DOMAIN-CONTAINING PROTEIN 39-RELATED"/>
    <property type="match status" value="1"/>
</dbReference>
<comment type="caution">
    <text evidence="3">The sequence shown here is derived from an EMBL/GenBank/DDBJ whole genome shotgun (WGS) entry which is preliminary data.</text>
</comment>
<reference evidence="3 4" key="1">
    <citation type="submission" date="2017-06" db="EMBL/GenBank/DDBJ databases">
        <title>Comparative genomic analysis of Ambrosia Fusariam Clade fungi.</title>
        <authorList>
            <person name="Stajich J.E."/>
            <person name="Carrillo J."/>
            <person name="Kijimoto T."/>
            <person name="Eskalen A."/>
            <person name="O'Donnell K."/>
            <person name="Kasson M."/>
        </authorList>
    </citation>
    <scope>NUCLEOTIDE SEQUENCE [LARGE SCALE GENOMIC DNA]</scope>
    <source>
        <strain evidence="3">UCR3666</strain>
    </source>
</reference>
<dbReference type="InterPro" id="IPR036770">
    <property type="entry name" value="Ankyrin_rpt-contain_sf"/>
</dbReference>
<dbReference type="Pfam" id="PF12796">
    <property type="entry name" value="Ank_2"/>
    <property type="match status" value="1"/>
</dbReference>
<dbReference type="AlphaFoldDB" id="A0A3M2QYB2"/>
<proteinExistence type="predicted"/>
<dbReference type="SMART" id="SM00248">
    <property type="entry name" value="ANK"/>
    <property type="match status" value="3"/>
</dbReference>
<dbReference type="Gene3D" id="1.25.40.20">
    <property type="entry name" value="Ankyrin repeat-containing domain"/>
    <property type="match status" value="1"/>
</dbReference>
<evidence type="ECO:0000313" key="3">
    <source>
        <dbReference type="EMBL" id="RMI97924.1"/>
    </source>
</evidence>
<dbReference type="EMBL" id="NKUJ01000812">
    <property type="protein sequence ID" value="RMI97924.1"/>
    <property type="molecule type" value="Genomic_DNA"/>
</dbReference>
<keyword evidence="2" id="KW-0040">ANK repeat</keyword>
<organism evidence="3 4">
    <name type="scientific">Fusarium kuroshium</name>
    <dbReference type="NCBI Taxonomy" id="2010991"/>
    <lineage>
        <taxon>Eukaryota</taxon>
        <taxon>Fungi</taxon>
        <taxon>Dikarya</taxon>
        <taxon>Ascomycota</taxon>
        <taxon>Pezizomycotina</taxon>
        <taxon>Sordariomycetes</taxon>
        <taxon>Hypocreomycetidae</taxon>
        <taxon>Hypocreales</taxon>
        <taxon>Nectriaceae</taxon>
        <taxon>Fusarium</taxon>
        <taxon>Fusarium solani species complex</taxon>
    </lineage>
</organism>
<dbReference type="InterPro" id="IPR002110">
    <property type="entry name" value="Ankyrin_rpt"/>
</dbReference>
<keyword evidence="4" id="KW-1185">Reference proteome</keyword>